<evidence type="ECO:0000313" key="2">
    <source>
        <dbReference type="Proteomes" id="UP000276834"/>
    </source>
</evidence>
<name>A0A3L8SDF2_CHLGU</name>
<keyword evidence="2" id="KW-1185">Reference proteome</keyword>
<dbReference type="EMBL" id="QUSF01000027">
    <property type="protein sequence ID" value="RLW00358.1"/>
    <property type="molecule type" value="Genomic_DNA"/>
</dbReference>
<dbReference type="AlphaFoldDB" id="A0A3L8SDF2"/>
<reference evidence="1 2" key="1">
    <citation type="journal article" date="2018" name="Proc. R. Soc. B">
        <title>A non-coding region near Follistatin controls head colour polymorphism in the Gouldian finch.</title>
        <authorList>
            <person name="Toomey M.B."/>
            <person name="Marques C.I."/>
            <person name="Andrade P."/>
            <person name="Araujo P.M."/>
            <person name="Sabatino S."/>
            <person name="Gazda M.A."/>
            <person name="Afonso S."/>
            <person name="Lopes R.J."/>
            <person name="Corbo J.C."/>
            <person name="Carneiro M."/>
        </authorList>
    </citation>
    <scope>NUCLEOTIDE SEQUENCE [LARGE SCALE GENOMIC DNA]</scope>
    <source>
        <strain evidence="1">Red01</strain>
        <tissue evidence="1">Muscle</tissue>
    </source>
</reference>
<comment type="caution">
    <text evidence="1">The sequence shown here is derived from an EMBL/GenBank/DDBJ whole genome shotgun (WGS) entry which is preliminary data.</text>
</comment>
<proteinExistence type="predicted"/>
<dbReference type="Proteomes" id="UP000276834">
    <property type="component" value="Unassembled WGS sequence"/>
</dbReference>
<accession>A0A3L8SDF2</accession>
<organism evidence="1 2">
    <name type="scientific">Chloebia gouldiae</name>
    <name type="common">Gouldian finch</name>
    <name type="synonym">Erythrura gouldiae</name>
    <dbReference type="NCBI Taxonomy" id="44316"/>
    <lineage>
        <taxon>Eukaryota</taxon>
        <taxon>Metazoa</taxon>
        <taxon>Chordata</taxon>
        <taxon>Craniata</taxon>
        <taxon>Vertebrata</taxon>
        <taxon>Euteleostomi</taxon>
        <taxon>Archelosauria</taxon>
        <taxon>Archosauria</taxon>
        <taxon>Dinosauria</taxon>
        <taxon>Saurischia</taxon>
        <taxon>Theropoda</taxon>
        <taxon>Coelurosauria</taxon>
        <taxon>Aves</taxon>
        <taxon>Neognathae</taxon>
        <taxon>Neoaves</taxon>
        <taxon>Telluraves</taxon>
        <taxon>Australaves</taxon>
        <taxon>Passeriformes</taxon>
        <taxon>Passeroidea</taxon>
        <taxon>Passeridae</taxon>
        <taxon>Chloebia</taxon>
    </lineage>
</organism>
<gene>
    <name evidence="1" type="ORF">DV515_00008744</name>
</gene>
<protein>
    <submittedName>
        <fullName evidence="1">Uncharacterized protein</fullName>
    </submittedName>
</protein>
<evidence type="ECO:0000313" key="1">
    <source>
        <dbReference type="EMBL" id="RLW00358.1"/>
    </source>
</evidence>
<sequence length="60" mass="6150">MAARAQIVLCPIPTLDILMGPNPTAPVGGKSSSMGKAARALWQRDGTAGVSGGSVWEKEI</sequence>